<dbReference type="Proteomes" id="UP000077521">
    <property type="component" value="Unassembled WGS sequence"/>
</dbReference>
<accession>A0A177T8X1</accession>
<name>A0A177T8X1_9BASI</name>
<comment type="caution">
    <text evidence="1">The sequence shown here is derived from an EMBL/GenBank/DDBJ whole genome shotgun (WGS) entry which is preliminary data.</text>
</comment>
<evidence type="ECO:0000313" key="1">
    <source>
        <dbReference type="EMBL" id="KAE8244032.1"/>
    </source>
</evidence>
<organism evidence="1 2">
    <name type="scientific">Tilletia indica</name>
    <dbReference type="NCBI Taxonomy" id="43049"/>
    <lineage>
        <taxon>Eukaryota</taxon>
        <taxon>Fungi</taxon>
        <taxon>Dikarya</taxon>
        <taxon>Basidiomycota</taxon>
        <taxon>Ustilaginomycotina</taxon>
        <taxon>Exobasidiomycetes</taxon>
        <taxon>Tilletiales</taxon>
        <taxon>Tilletiaceae</taxon>
        <taxon>Tilletia</taxon>
    </lineage>
</organism>
<sequence>MNFNPSFAPVQIDVRENDEVSIPAPDTVVLVIHAAAAVYDVQIDTSMEVNPRVVAAVFRIKHGDNVDYTIEFLGKDDTVFSERHHENASVGVDDYKRI</sequence>
<keyword evidence="2" id="KW-1185">Reference proteome</keyword>
<dbReference type="AlphaFoldDB" id="A0A177T8X1"/>
<reference evidence="1" key="1">
    <citation type="submission" date="2016-04" db="EMBL/GenBank/DDBJ databases">
        <authorList>
            <person name="Nguyen H.D."/>
            <person name="Samba Siva P."/>
            <person name="Cullis J."/>
            <person name="Levesque C.A."/>
            <person name="Hambleton S."/>
        </authorList>
    </citation>
    <scope>NUCLEOTIDE SEQUENCE</scope>
    <source>
        <strain evidence="1">DAOMC 236416</strain>
    </source>
</reference>
<reference evidence="1" key="2">
    <citation type="journal article" date="2019" name="IMA Fungus">
        <title>Genome sequencing and comparison of five Tilletia species to identify candidate genes for the detection of regulated species infecting wheat.</title>
        <authorList>
            <person name="Nguyen H.D.T."/>
            <person name="Sultana T."/>
            <person name="Kesanakurti P."/>
            <person name="Hambleton S."/>
        </authorList>
    </citation>
    <scope>NUCLEOTIDE SEQUENCE</scope>
    <source>
        <strain evidence="1">DAOMC 236416</strain>
    </source>
</reference>
<protein>
    <submittedName>
        <fullName evidence="1">Uncharacterized protein</fullName>
    </submittedName>
</protein>
<proteinExistence type="predicted"/>
<dbReference type="EMBL" id="LWDF02000717">
    <property type="protein sequence ID" value="KAE8244032.1"/>
    <property type="molecule type" value="Genomic_DNA"/>
</dbReference>
<gene>
    <name evidence="1" type="ORF">A4X13_0g6847</name>
</gene>
<evidence type="ECO:0000313" key="2">
    <source>
        <dbReference type="Proteomes" id="UP000077521"/>
    </source>
</evidence>